<dbReference type="Pfam" id="PF00680">
    <property type="entry name" value="RdRP_1"/>
    <property type="match status" value="1"/>
</dbReference>
<evidence type="ECO:0000313" key="2">
    <source>
        <dbReference type="EMBL" id="GFM95179.1"/>
    </source>
</evidence>
<proteinExistence type="predicted"/>
<dbReference type="InterPro" id="IPR001205">
    <property type="entry name" value="RNA-dir_pol_C"/>
</dbReference>
<dbReference type="AlphaFoldDB" id="A0A6L2ZJI4"/>
<dbReference type="GO" id="GO:0003968">
    <property type="term" value="F:RNA-directed RNA polymerase activity"/>
    <property type="evidence" value="ECO:0007669"/>
    <property type="project" value="UniProtKB-KW"/>
</dbReference>
<dbReference type="GO" id="GO:0003723">
    <property type="term" value="F:RNA binding"/>
    <property type="evidence" value="ECO:0007669"/>
    <property type="project" value="InterPro"/>
</dbReference>
<evidence type="ECO:0000259" key="1">
    <source>
        <dbReference type="Pfam" id="PF00680"/>
    </source>
</evidence>
<feature type="domain" description="RNA-directed RNA polymerase C-terminal" evidence="1">
    <location>
        <begin position="185"/>
        <end position="395"/>
    </location>
</feature>
<comment type="caution">
    <text evidence="2">The sequence shown here is derived from an EMBL/GenBank/DDBJ whole genome shotgun (WGS) entry which is preliminary data.</text>
</comment>
<name>A0A6L2ZJI4_9ZZZZ</name>
<dbReference type="InterPro" id="IPR043502">
    <property type="entry name" value="DNA/RNA_pol_sf"/>
</dbReference>
<sequence>MDFDSNFDNDGSSEFYANPKKYPFLYTLDLDQDVINRLATHLDRIRIGNDEVFVTPLAKALLPHVVLSEWDKIFQSNESKMNSVLLELESTQRSKFGPRSIAKPWSERKQGVKEYYSFDKYSVNHKLILPSNHSSNASLRPLAYDKAMTFLKNSTNSGLPYYTRKGKVKDRTLERIDYLLEQEYPCILFTRSQESGKTRDVWGYPMSDTLDEMRYYRPLLSHQNKLRWRSALLGPTEVDRQVSDMLIRAYHSNLSLVSLDFSSYDKTVNYDLQKAAFRYIKSLFQDEYRAGIDVIFNRFNTIGLVTPDGITSGSHGVPSGSTFTNEVDSIVQYLLALSSNTCRVENMQIQGDDGAYCLEESNVSILYDSFTKAGLNVNVDKSYVAKDYLIYLQRLHHIDYMSKDGLIGGIYPIYRALNRLLYQERWSSFEDFDLQGKDYYSIRTITILENCKHHPLFREFVEFIFKLDKYSLEYSQKALAKYEEMINQGSGTGGLLINQYGDEVRGLQNFETVKLIRSMRMR</sequence>
<keyword evidence="2" id="KW-0696">RNA-directed RNA polymerase</keyword>
<protein>
    <submittedName>
        <fullName evidence="2">RNA-dependent RNA polymerase</fullName>
    </submittedName>
</protein>
<dbReference type="GO" id="GO:0006351">
    <property type="term" value="P:DNA-templated transcription"/>
    <property type="evidence" value="ECO:0007669"/>
    <property type="project" value="InterPro"/>
</dbReference>
<reference evidence="2" key="1">
    <citation type="submission" date="2020-05" db="EMBL/GenBank/DDBJ databases">
        <title>Diverged and active partitiviruses in Lichen.</title>
        <authorList>
            <person name="Urayama S."/>
            <person name="Doi N."/>
            <person name="Kondo F."/>
            <person name="Chiba Y."/>
            <person name="Takaki Y."/>
            <person name="Hirai M."/>
            <person name="Minegishi Y."/>
            <person name="Hagiwara D."/>
            <person name="Nunoura T."/>
        </authorList>
    </citation>
    <scope>NUCLEOTIDE SEQUENCE</scope>
</reference>
<gene>
    <name evidence="2" type="ORF">MMARV_C050P2</name>
</gene>
<dbReference type="CDD" id="cd23185">
    <property type="entry name" value="dsRNAv_Picobirnaviridae_RdRp"/>
    <property type="match status" value="1"/>
</dbReference>
<keyword evidence="2" id="KW-0548">Nucleotidyltransferase</keyword>
<keyword evidence="2" id="KW-0808">Transferase</keyword>
<accession>A0A6L2ZJI4</accession>
<dbReference type="SUPFAM" id="SSF56672">
    <property type="entry name" value="DNA/RNA polymerases"/>
    <property type="match status" value="1"/>
</dbReference>
<organism evidence="2">
    <name type="scientific">viral metagenome</name>
    <dbReference type="NCBI Taxonomy" id="1070528"/>
    <lineage>
        <taxon>unclassified sequences</taxon>
        <taxon>metagenomes</taxon>
        <taxon>organismal metagenomes</taxon>
    </lineage>
</organism>
<dbReference type="EMBL" id="BLWB01000050">
    <property type="protein sequence ID" value="GFM95179.1"/>
    <property type="molecule type" value="Genomic_RNA"/>
</dbReference>